<evidence type="ECO:0000313" key="15">
    <source>
        <dbReference type="EMBL" id="RVE71451.1"/>
    </source>
</evidence>
<dbReference type="GO" id="GO:0042078">
    <property type="term" value="P:germ-line stem cell division"/>
    <property type="evidence" value="ECO:0007669"/>
    <property type="project" value="TreeGrafter"/>
</dbReference>
<evidence type="ECO:0000256" key="6">
    <source>
        <dbReference type="ARBA" id="ARBA00022801"/>
    </source>
</evidence>
<dbReference type="EC" id="3.6.4.13" evidence="1"/>
<dbReference type="Pfam" id="PF00270">
    <property type="entry name" value="DEAD"/>
    <property type="match status" value="1"/>
</dbReference>
<dbReference type="Gene3D" id="3.40.50.300">
    <property type="entry name" value="P-loop containing nucleotide triphosphate hydrolases"/>
    <property type="match status" value="2"/>
</dbReference>
<evidence type="ECO:0000256" key="2">
    <source>
        <dbReference type="ARBA" id="ARBA00022473"/>
    </source>
</evidence>
<dbReference type="InterPro" id="IPR011545">
    <property type="entry name" value="DEAD/DEAH_box_helicase_dom"/>
</dbReference>
<evidence type="ECO:0000256" key="3">
    <source>
        <dbReference type="ARBA" id="ARBA00022737"/>
    </source>
</evidence>
<evidence type="ECO:0000256" key="1">
    <source>
        <dbReference type="ARBA" id="ARBA00012552"/>
    </source>
</evidence>
<dbReference type="InterPro" id="IPR007052">
    <property type="entry name" value="CS_dom"/>
</dbReference>
<evidence type="ECO:0000256" key="8">
    <source>
        <dbReference type="ARBA" id="ARBA00022840"/>
    </source>
</evidence>
<keyword evidence="9" id="KW-0744">Spermatogenesis</keyword>
<reference evidence="15 16" key="1">
    <citation type="submission" date="2018-11" db="EMBL/GenBank/DDBJ databases">
        <authorList>
            <person name="Lopez-Roques C."/>
            <person name="Donnadieu C."/>
            <person name="Bouchez O."/>
            <person name="Klopp C."/>
            <person name="Cabau C."/>
            <person name="Zahm M."/>
        </authorList>
    </citation>
    <scope>NUCLEOTIDE SEQUENCE [LARGE SCALE GENOMIC DNA]</scope>
    <source>
        <strain evidence="15">RS831</strain>
        <tissue evidence="15">Whole body</tissue>
    </source>
</reference>
<dbReference type="PANTHER" id="PTHR22655:SF2">
    <property type="entry name" value="ATP-DEPENDENT RNA HELICASE TDRD12-RELATED"/>
    <property type="match status" value="1"/>
</dbReference>
<name>A0A3S2PE90_ORYJA</name>
<evidence type="ECO:0000256" key="12">
    <source>
        <dbReference type="ARBA" id="ARBA00047984"/>
    </source>
</evidence>
<protein>
    <recommendedName>
        <fullName evidence="1">RNA helicase</fullName>
        <ecNumber evidence="1">3.6.4.13</ecNumber>
    </recommendedName>
</protein>
<feature type="region of interest" description="Disordered" evidence="13">
    <location>
        <begin position="1272"/>
        <end position="1307"/>
    </location>
</feature>
<dbReference type="GO" id="GO:0003724">
    <property type="term" value="F:RNA helicase activity"/>
    <property type="evidence" value="ECO:0007669"/>
    <property type="project" value="UniProtKB-EC"/>
</dbReference>
<evidence type="ECO:0000256" key="4">
    <source>
        <dbReference type="ARBA" id="ARBA00022741"/>
    </source>
</evidence>
<sequence length="1449" mass="162121">MEQTDTPPPFRPRPAGVARAHSELRLLFTLTPSDNLRLFLCSSVNQWWSGFADMSKIFIQKIESPSCLWCRVIQEPGIDTETADQYSKLQARMNLFYNDLTQDQSRLIPTSFEEDEVYAVFWEERKFWCRVVVKSITVDSVTCLACCFLVDYGERIVVSSDKIRLTVPDFLQLPFWAQKFHLSGIKPTTLRVPFLEEKAELIPSSQWDISATLYLHSLLKASAFMEAVLLESESDSTAIELYLSAGDFKICVNDELVSKKFAYYSEESGRGGLDPWGRIPVKFCSVLTQIDSTSSNKLEAVKPPPVSVGPEQPLKVESVDLLAAFPEDDGCNLEVLKMQLSSDSISMSDPEPCSAVSGSLEDTDSCLAASLGKNLDLFRFLKNLNPDNKTQHSLPGVGLDEELNMCRPVQKNKHSTMRTEQKLNLKDGAVCSSGGENPAEGENGSDKPITSGRAETGKTSCGRKDLASSRFLEWLNPGPSNPDQEDSDDVAPHCDPCLSGVLVHSSLPVEVCSSLEDAPVTYSLRRVLLKQKYGSLSAADCYSWPSVAQGNSTVIISHSSDQPLSFLAPILTHILLNSLYTPRMSSLGPMVLVLCPGWERVQMVFNVLEETRVSESLHPAVALLGVGKDKAKNFKLPKNCLMLVSAPFTVVRLLSCHCRLFQRLYHLVLDEADQLFARAPDQMKTILQHFHKVSSTEEKTLYPQQLVCVAKRWSPQMEAMVTAYMPYPSIVITIPEEAGLYGNVQQIILMTVESMKISVLMGVLDFSPLVCQKTLIIANSSQDVDYVYEAVSSKSAFCLKTHEGLTHQFESVVQQWSKDIGAGSHLILVTTDECLKCLGIRDATCVVHYEFPTARKWFGRRLFCMFKNFRNLSKQTQSCSSVARSVLLVSEKDSRHIVGVMRYLRRTDALLPPELLTFEQGVLKARDEQKMSRPLCSYLKSFGVCRDSSVCPDRHTFSPLLDRSTLPAAGIIEVVPLFIKTASVFCGRLVRKEDREFDEMLSGMASYYADKKPEARDLQEGGLYTVQEEDFFHRVKILSLPKSDGSLFFCVYVRFIDVGREKEVKSYQILKLPEHFHSLPEQAVEITVCGVKPADAEIDWHPKVIRTISQKIRGLQHRATAVLSLGNTIFVDPMVRVTQVPGMKTLINEYNVQLEILNTGMGFRNPDHLDLLKAFCQDEKACSHTVEVHPSGLGDMLSCVNVRTAAENGESSEPSNSVDSANKSLVQIPPPPEVPPVSTYADKSPFDSRTVGLERSGFSAEQTKKLLSVSISNGRENGPAGNPPLCKNDVRKGEDRKSPDQVPNSGLTDCRNSAKSFHPQVCWYQTSQCVIVTVRLMNPENQCCDFFPDRVTYSGTVNGRIFRTCLDLQHRIAVDRCSWEMKSNQPVLKLVKQQQEQWDRLVRVKNIFVTFDTEHLEEDKDEESDGRWFRANTGEEDVYVNSECDSESD</sequence>
<dbReference type="OrthoDB" id="249932at2759"/>
<comment type="catalytic activity">
    <reaction evidence="12">
        <text>ATP + H2O = ADP + phosphate + H(+)</text>
        <dbReference type="Rhea" id="RHEA:13065"/>
        <dbReference type="ChEBI" id="CHEBI:15377"/>
        <dbReference type="ChEBI" id="CHEBI:15378"/>
        <dbReference type="ChEBI" id="CHEBI:30616"/>
        <dbReference type="ChEBI" id="CHEBI:43474"/>
        <dbReference type="ChEBI" id="CHEBI:456216"/>
        <dbReference type="EC" id="3.6.4.13"/>
    </reaction>
</comment>
<dbReference type="GO" id="GO:0005524">
    <property type="term" value="F:ATP binding"/>
    <property type="evidence" value="ECO:0007669"/>
    <property type="project" value="UniProtKB-KW"/>
</dbReference>
<dbReference type="SUPFAM" id="SSF49764">
    <property type="entry name" value="HSP20-like chaperones"/>
    <property type="match status" value="1"/>
</dbReference>
<keyword evidence="3" id="KW-0677">Repeat</keyword>
<feature type="compositionally biased region" description="Basic and acidic residues" evidence="13">
    <location>
        <begin position="1288"/>
        <end position="1299"/>
    </location>
</feature>
<dbReference type="Gene3D" id="2.30.30.140">
    <property type="match status" value="2"/>
</dbReference>
<dbReference type="GO" id="GO:0016787">
    <property type="term" value="F:hydrolase activity"/>
    <property type="evidence" value="ECO:0007669"/>
    <property type="project" value="UniProtKB-KW"/>
</dbReference>
<gene>
    <name evidence="15" type="ORF">OJAV_G00051810</name>
</gene>
<proteinExistence type="predicted"/>
<feature type="domain" description="CS" evidence="14">
    <location>
        <begin position="1316"/>
        <end position="1402"/>
    </location>
</feature>
<dbReference type="SUPFAM" id="SSF63748">
    <property type="entry name" value="Tudor/PWWP/MBT"/>
    <property type="match status" value="2"/>
</dbReference>
<keyword evidence="10" id="KW-0943">RNA-mediated gene silencing</keyword>
<dbReference type="InterPro" id="IPR008978">
    <property type="entry name" value="HSP20-like_chaperone"/>
</dbReference>
<keyword evidence="11" id="KW-0469">Meiosis</keyword>
<feature type="compositionally biased region" description="Polar residues" evidence="13">
    <location>
        <begin position="1209"/>
        <end position="1225"/>
    </location>
</feature>
<evidence type="ECO:0000256" key="10">
    <source>
        <dbReference type="ARBA" id="ARBA00023158"/>
    </source>
</evidence>
<dbReference type="CDD" id="cd20435">
    <property type="entry name" value="Tudor_TDRD12_rpt2"/>
    <property type="match status" value="1"/>
</dbReference>
<keyword evidence="7" id="KW-0347">Helicase</keyword>
<dbReference type="Gene3D" id="2.40.50.90">
    <property type="match status" value="1"/>
</dbReference>
<feature type="region of interest" description="Disordered" evidence="13">
    <location>
        <begin position="1207"/>
        <end position="1246"/>
    </location>
</feature>
<dbReference type="SMART" id="SM00333">
    <property type="entry name" value="TUDOR"/>
    <property type="match status" value="2"/>
</dbReference>
<keyword evidence="4" id="KW-0547">Nucleotide-binding</keyword>
<dbReference type="InterPro" id="IPR002999">
    <property type="entry name" value="Tudor"/>
</dbReference>
<dbReference type="Proteomes" id="UP000283210">
    <property type="component" value="Chromosome 6"/>
</dbReference>
<evidence type="ECO:0000256" key="13">
    <source>
        <dbReference type="SAM" id="MobiDB-lite"/>
    </source>
</evidence>
<dbReference type="EMBL" id="CM012442">
    <property type="protein sequence ID" value="RVE71451.1"/>
    <property type="molecule type" value="Genomic_DNA"/>
</dbReference>
<keyword evidence="5" id="KW-0221">Differentiation</keyword>
<reference evidence="15 16" key="2">
    <citation type="submission" date="2019-01" db="EMBL/GenBank/DDBJ databases">
        <title>A chromosome length genome reference of the Java medaka (oryzias javanicus).</title>
        <authorList>
            <person name="Herpin A."/>
            <person name="Takehana Y."/>
            <person name="Naruse K."/>
            <person name="Ansai S."/>
            <person name="Kawaguchi M."/>
        </authorList>
    </citation>
    <scope>NUCLEOTIDE SEQUENCE [LARGE SCALE GENOMIC DNA]</scope>
    <source>
        <strain evidence="15">RS831</strain>
        <tissue evidence="15">Whole body</tissue>
    </source>
</reference>
<dbReference type="PANTHER" id="PTHR22655">
    <property type="entry name" value="ATP-DEPENDENT RNA HELICASE TDRD12-RELATED"/>
    <property type="match status" value="1"/>
</dbReference>
<dbReference type="Pfam" id="PF00567">
    <property type="entry name" value="TUDOR"/>
    <property type="match status" value="2"/>
</dbReference>
<evidence type="ECO:0000259" key="14">
    <source>
        <dbReference type="PROSITE" id="PS51203"/>
    </source>
</evidence>
<evidence type="ECO:0000313" key="16">
    <source>
        <dbReference type="Proteomes" id="UP000283210"/>
    </source>
</evidence>
<feature type="region of interest" description="Disordered" evidence="13">
    <location>
        <begin position="411"/>
        <end position="463"/>
    </location>
</feature>
<dbReference type="GO" id="GO:0051321">
    <property type="term" value="P:meiotic cell cycle"/>
    <property type="evidence" value="ECO:0007669"/>
    <property type="project" value="UniProtKB-KW"/>
</dbReference>
<dbReference type="GO" id="GO:0031047">
    <property type="term" value="P:regulatory ncRNA-mediated gene silencing"/>
    <property type="evidence" value="ECO:0007669"/>
    <property type="project" value="UniProtKB-KW"/>
</dbReference>
<dbReference type="Pfam" id="PF04969">
    <property type="entry name" value="CS"/>
    <property type="match status" value="1"/>
</dbReference>
<evidence type="ECO:0000256" key="11">
    <source>
        <dbReference type="ARBA" id="ARBA00023254"/>
    </source>
</evidence>
<dbReference type="PROSITE" id="PS51203">
    <property type="entry name" value="CS"/>
    <property type="match status" value="1"/>
</dbReference>
<dbReference type="GO" id="GO:0007283">
    <property type="term" value="P:spermatogenesis"/>
    <property type="evidence" value="ECO:0007669"/>
    <property type="project" value="UniProtKB-KW"/>
</dbReference>
<keyword evidence="2" id="KW-0217">Developmental protein</keyword>
<evidence type="ECO:0000256" key="5">
    <source>
        <dbReference type="ARBA" id="ARBA00022782"/>
    </source>
</evidence>
<dbReference type="FunFam" id="3.40.50.300:FF:001416">
    <property type="entry name" value="Tudor domain containing 12"/>
    <property type="match status" value="1"/>
</dbReference>
<keyword evidence="8" id="KW-0067">ATP-binding</keyword>
<evidence type="ECO:0000256" key="7">
    <source>
        <dbReference type="ARBA" id="ARBA00022806"/>
    </source>
</evidence>
<keyword evidence="16" id="KW-1185">Reference proteome</keyword>
<dbReference type="SUPFAM" id="SSF52540">
    <property type="entry name" value="P-loop containing nucleoside triphosphate hydrolases"/>
    <property type="match status" value="2"/>
</dbReference>
<dbReference type="GO" id="GO:0003676">
    <property type="term" value="F:nucleic acid binding"/>
    <property type="evidence" value="ECO:0007669"/>
    <property type="project" value="InterPro"/>
</dbReference>
<dbReference type="InterPro" id="IPR027417">
    <property type="entry name" value="P-loop_NTPase"/>
</dbReference>
<keyword evidence="6" id="KW-0378">Hydrolase</keyword>
<organism evidence="15 16">
    <name type="scientific">Oryzias javanicus</name>
    <name type="common">Javanese ricefish</name>
    <name type="synonym">Aplocheilus javanicus</name>
    <dbReference type="NCBI Taxonomy" id="123683"/>
    <lineage>
        <taxon>Eukaryota</taxon>
        <taxon>Metazoa</taxon>
        <taxon>Chordata</taxon>
        <taxon>Craniata</taxon>
        <taxon>Vertebrata</taxon>
        <taxon>Euteleostomi</taxon>
        <taxon>Actinopterygii</taxon>
        <taxon>Neopterygii</taxon>
        <taxon>Teleostei</taxon>
        <taxon>Neoteleostei</taxon>
        <taxon>Acanthomorphata</taxon>
        <taxon>Ovalentaria</taxon>
        <taxon>Atherinomorphae</taxon>
        <taxon>Beloniformes</taxon>
        <taxon>Adrianichthyidae</taxon>
        <taxon>Oryziinae</taxon>
        <taxon>Oryzias</taxon>
    </lineage>
</organism>
<accession>A0A3S2PE90</accession>
<dbReference type="Gene3D" id="2.60.40.790">
    <property type="match status" value="1"/>
</dbReference>
<evidence type="ECO:0000256" key="9">
    <source>
        <dbReference type="ARBA" id="ARBA00022871"/>
    </source>
</evidence>
<dbReference type="CDD" id="cd06463">
    <property type="entry name" value="p23_like"/>
    <property type="match status" value="1"/>
</dbReference>
<dbReference type="InterPro" id="IPR035437">
    <property type="entry name" value="SNase_OB-fold_sf"/>
</dbReference>